<dbReference type="InterPro" id="IPR008271">
    <property type="entry name" value="Ser/Thr_kinase_AS"/>
</dbReference>
<dbReference type="STRING" id="1408157.A0A1J7IVP7"/>
<name>A0A1J7IVP7_9PEZI</name>
<evidence type="ECO:0000313" key="4">
    <source>
        <dbReference type="Proteomes" id="UP000182658"/>
    </source>
</evidence>
<dbReference type="PROSITE" id="PS50011">
    <property type="entry name" value="PROTEIN_KINASE_DOM"/>
    <property type="match status" value="1"/>
</dbReference>
<protein>
    <recommendedName>
        <fullName evidence="2">Protein kinase domain-containing protein</fullName>
    </recommendedName>
</protein>
<feature type="compositionally biased region" description="Polar residues" evidence="1">
    <location>
        <begin position="551"/>
        <end position="565"/>
    </location>
</feature>
<gene>
    <name evidence="3" type="ORF">CONLIGDRAFT_631174</name>
</gene>
<feature type="domain" description="Protein kinase" evidence="2">
    <location>
        <begin position="132"/>
        <end position="431"/>
    </location>
</feature>
<evidence type="ECO:0000256" key="1">
    <source>
        <dbReference type="SAM" id="MobiDB-lite"/>
    </source>
</evidence>
<organism evidence="3 4">
    <name type="scientific">Coniochaeta ligniaria NRRL 30616</name>
    <dbReference type="NCBI Taxonomy" id="1408157"/>
    <lineage>
        <taxon>Eukaryota</taxon>
        <taxon>Fungi</taxon>
        <taxon>Dikarya</taxon>
        <taxon>Ascomycota</taxon>
        <taxon>Pezizomycotina</taxon>
        <taxon>Sordariomycetes</taxon>
        <taxon>Sordariomycetidae</taxon>
        <taxon>Coniochaetales</taxon>
        <taxon>Coniochaetaceae</taxon>
        <taxon>Coniochaeta</taxon>
    </lineage>
</organism>
<dbReference type="InterPro" id="IPR011009">
    <property type="entry name" value="Kinase-like_dom_sf"/>
</dbReference>
<dbReference type="Proteomes" id="UP000182658">
    <property type="component" value="Unassembled WGS sequence"/>
</dbReference>
<keyword evidence="4" id="KW-1185">Reference proteome</keyword>
<dbReference type="Gene3D" id="1.10.510.10">
    <property type="entry name" value="Transferase(Phosphotransferase) domain 1"/>
    <property type="match status" value="1"/>
</dbReference>
<dbReference type="SMART" id="SM00220">
    <property type="entry name" value="S_TKc"/>
    <property type="match status" value="1"/>
</dbReference>
<dbReference type="InParanoid" id="A0A1J7IVP7"/>
<dbReference type="SUPFAM" id="SSF56112">
    <property type="entry name" value="Protein kinase-like (PK-like)"/>
    <property type="match status" value="1"/>
</dbReference>
<dbReference type="EMBL" id="KV875096">
    <property type="protein sequence ID" value="OIW31259.1"/>
    <property type="molecule type" value="Genomic_DNA"/>
</dbReference>
<dbReference type="AlphaFoldDB" id="A0A1J7IVP7"/>
<dbReference type="GO" id="GO:0005524">
    <property type="term" value="F:ATP binding"/>
    <property type="evidence" value="ECO:0007669"/>
    <property type="project" value="InterPro"/>
</dbReference>
<dbReference type="PROSITE" id="PS00108">
    <property type="entry name" value="PROTEIN_KINASE_ST"/>
    <property type="match status" value="1"/>
</dbReference>
<evidence type="ECO:0000313" key="3">
    <source>
        <dbReference type="EMBL" id="OIW31259.1"/>
    </source>
</evidence>
<dbReference type="GO" id="GO:0004672">
    <property type="term" value="F:protein kinase activity"/>
    <property type="evidence" value="ECO:0007669"/>
    <property type="project" value="InterPro"/>
</dbReference>
<dbReference type="OrthoDB" id="5239775at2759"/>
<sequence length="619" mass="68977">MHFQKDPVSKLAASHACSRIDLVRGYENPVETVYDTESRRWLKVVCHRLGGDYLETDHVCNQLFFQKAAPMFAAIRAELDAGPPNLTALTVDLDGQVLTRSTNPDDDITPGTHYASVGDYQIPAHVKTLARDELVELARLVPFGDIVILASSPSLDAERLVFKYYQHVFDLQATWNAIHIGAKLSSHPHIAPVRHLVVDETDRSRVVGFTTPFYPGGDLSETAQSRPFKLKWAKQLLGTLDDLHLKYGVFHGDIKLRNMVIDPSTDNLTLIDFGVSAKIGTPDYELHHMAALKPEAFNRSHRGYAEDAILAIRAVYGAVRGSEDLGFFGGTDPSGFPIPIQTSDITKGGWVKGENVTLDSPVEDYYRLVKDWLHERNNGRKVTQHNQASEPLNYPDFMPPPQADIDAYRDMLARRPEATLYGELTSPQPLNLDLSRPRELIPDDELLEEMRFPGIMFWQFWWQSVWTGRPTSGRYFRRIDAVEAGRPFLNWERPPAAQLDPTRRLLANGKYEDEHNSTSTKTNERKRKAREEEEEEEARDGSDDSGGKASEISTASNATMRVTRSATKKANGAVAPPAPKPKPAAARKAAAIKGKGRKAARATANGKKKTPDQGLPNGK</sequence>
<feature type="compositionally biased region" description="Low complexity" evidence="1">
    <location>
        <begin position="583"/>
        <end position="593"/>
    </location>
</feature>
<accession>A0A1J7IVP7</accession>
<proteinExistence type="predicted"/>
<dbReference type="InterPro" id="IPR000719">
    <property type="entry name" value="Prot_kinase_dom"/>
</dbReference>
<evidence type="ECO:0000259" key="2">
    <source>
        <dbReference type="PROSITE" id="PS50011"/>
    </source>
</evidence>
<dbReference type="Pfam" id="PF00069">
    <property type="entry name" value="Pkinase"/>
    <property type="match status" value="1"/>
</dbReference>
<feature type="region of interest" description="Disordered" evidence="1">
    <location>
        <begin position="508"/>
        <end position="619"/>
    </location>
</feature>
<reference evidence="3 4" key="1">
    <citation type="submission" date="2016-10" db="EMBL/GenBank/DDBJ databases">
        <title>Draft genome sequence of Coniochaeta ligniaria NRRL30616, a lignocellulolytic fungus for bioabatement of inhibitors in plant biomass hydrolysates.</title>
        <authorList>
            <consortium name="DOE Joint Genome Institute"/>
            <person name="Jimenez D.J."/>
            <person name="Hector R.E."/>
            <person name="Riley R."/>
            <person name="Sun H."/>
            <person name="Grigoriev I.V."/>
            <person name="Van Elsas J.D."/>
            <person name="Nichols N.N."/>
        </authorList>
    </citation>
    <scope>NUCLEOTIDE SEQUENCE [LARGE SCALE GENOMIC DNA]</scope>
    <source>
        <strain evidence="3 4">NRRL 30616</strain>
    </source>
</reference>